<reference evidence="8" key="1">
    <citation type="journal article" date="2019" name="Int. J. Syst. Evol. Microbiol.">
        <title>The Global Catalogue of Microorganisms (GCM) 10K type strain sequencing project: providing services to taxonomists for standard genome sequencing and annotation.</title>
        <authorList>
            <consortium name="The Broad Institute Genomics Platform"/>
            <consortium name="The Broad Institute Genome Sequencing Center for Infectious Disease"/>
            <person name="Wu L."/>
            <person name="Ma J."/>
        </authorList>
    </citation>
    <scope>NUCLEOTIDE SEQUENCE [LARGE SCALE GENOMIC DNA]</scope>
    <source>
        <strain evidence="8">CGMCC 1.15795</strain>
    </source>
</reference>
<dbReference type="Pfam" id="PF07980">
    <property type="entry name" value="SusD_RagB"/>
    <property type="match status" value="1"/>
</dbReference>
<comment type="caution">
    <text evidence="7">The sequence shown here is derived from an EMBL/GenBank/DDBJ whole genome shotgun (WGS) entry which is preliminary data.</text>
</comment>
<dbReference type="Gene3D" id="1.25.40.390">
    <property type="match status" value="1"/>
</dbReference>
<protein>
    <submittedName>
        <fullName evidence="7">RagB/SusD family nutrient uptake outer membrane protein</fullName>
    </submittedName>
</protein>
<evidence type="ECO:0000313" key="8">
    <source>
        <dbReference type="Proteomes" id="UP001597197"/>
    </source>
</evidence>
<dbReference type="RefSeq" id="WP_382312318.1">
    <property type="nucleotide sequence ID" value="NZ_JBHUFD010000001.1"/>
</dbReference>
<keyword evidence="4" id="KW-0472">Membrane</keyword>
<keyword evidence="3" id="KW-0732">Signal</keyword>
<evidence type="ECO:0000313" key="7">
    <source>
        <dbReference type="EMBL" id="MFD1871452.1"/>
    </source>
</evidence>
<dbReference type="SUPFAM" id="SSF48452">
    <property type="entry name" value="TPR-like"/>
    <property type="match status" value="1"/>
</dbReference>
<evidence type="ECO:0000256" key="4">
    <source>
        <dbReference type="ARBA" id="ARBA00023136"/>
    </source>
</evidence>
<name>A0ABW4QQ02_9BACT</name>
<comment type="similarity">
    <text evidence="2">Belongs to the SusD family.</text>
</comment>
<feature type="domain" description="RagB/SusD" evidence="6">
    <location>
        <begin position="1"/>
        <end position="110"/>
    </location>
</feature>
<sequence length="110" mass="11898">MLAEVQNELANTTDAATNLNLIRTRAGLAATTAATQATLRTAIDLERRLELVGKGHRWFDLQRSGNAVPVMNAYFQSTGTLVTIDANDLLLPISQSQVNTDPSITQNPGY</sequence>
<dbReference type="EMBL" id="JBHUFD010000001">
    <property type="protein sequence ID" value="MFD1871452.1"/>
    <property type="molecule type" value="Genomic_DNA"/>
</dbReference>
<dbReference type="InterPro" id="IPR011990">
    <property type="entry name" value="TPR-like_helical_dom_sf"/>
</dbReference>
<evidence type="ECO:0000256" key="5">
    <source>
        <dbReference type="ARBA" id="ARBA00023237"/>
    </source>
</evidence>
<proteinExistence type="inferred from homology"/>
<accession>A0ABW4QQ02</accession>
<evidence type="ECO:0000256" key="1">
    <source>
        <dbReference type="ARBA" id="ARBA00004442"/>
    </source>
</evidence>
<evidence type="ECO:0000256" key="3">
    <source>
        <dbReference type="ARBA" id="ARBA00022729"/>
    </source>
</evidence>
<evidence type="ECO:0000256" key="2">
    <source>
        <dbReference type="ARBA" id="ARBA00006275"/>
    </source>
</evidence>
<comment type="subcellular location">
    <subcellularLocation>
        <location evidence="1">Cell outer membrane</location>
    </subcellularLocation>
</comment>
<gene>
    <name evidence="7" type="ORF">ACFSDX_03385</name>
</gene>
<keyword evidence="5" id="KW-0998">Cell outer membrane</keyword>
<dbReference type="Proteomes" id="UP001597197">
    <property type="component" value="Unassembled WGS sequence"/>
</dbReference>
<dbReference type="InterPro" id="IPR012944">
    <property type="entry name" value="SusD_RagB_dom"/>
</dbReference>
<evidence type="ECO:0000259" key="6">
    <source>
        <dbReference type="Pfam" id="PF07980"/>
    </source>
</evidence>
<keyword evidence="8" id="KW-1185">Reference proteome</keyword>
<organism evidence="7 8">
    <name type="scientific">Hymenobacter bucti</name>
    <dbReference type="NCBI Taxonomy" id="1844114"/>
    <lineage>
        <taxon>Bacteria</taxon>
        <taxon>Pseudomonadati</taxon>
        <taxon>Bacteroidota</taxon>
        <taxon>Cytophagia</taxon>
        <taxon>Cytophagales</taxon>
        <taxon>Hymenobacteraceae</taxon>
        <taxon>Hymenobacter</taxon>
    </lineage>
</organism>